<dbReference type="CDD" id="cd01949">
    <property type="entry name" value="GGDEF"/>
    <property type="match status" value="1"/>
</dbReference>
<evidence type="ECO:0000256" key="5">
    <source>
        <dbReference type="ARBA" id="ARBA00022777"/>
    </source>
</evidence>
<keyword evidence="2" id="KW-0597">Phosphoprotein</keyword>
<keyword evidence="6" id="KW-0067">ATP-binding</keyword>
<keyword evidence="12" id="KW-1185">Reference proteome</keyword>
<dbReference type="PANTHER" id="PTHR46663:SF3">
    <property type="entry name" value="SLL0267 PROTEIN"/>
    <property type="match status" value="1"/>
</dbReference>
<evidence type="ECO:0000256" key="1">
    <source>
        <dbReference type="ARBA" id="ARBA00004370"/>
    </source>
</evidence>
<keyword evidence="7" id="KW-0902">Two-component regulatory system</keyword>
<comment type="caution">
    <text evidence="11">The sequence shown here is derived from an EMBL/GenBank/DDBJ whole genome shotgun (WGS) entry which is preliminary data.</text>
</comment>
<name>A0ABT6GAG2_9PROT</name>
<evidence type="ECO:0000259" key="10">
    <source>
        <dbReference type="PROSITE" id="PS50887"/>
    </source>
</evidence>
<dbReference type="SUPFAM" id="SSF55785">
    <property type="entry name" value="PYP-like sensor domain (PAS domain)"/>
    <property type="match status" value="1"/>
</dbReference>
<dbReference type="NCBIfam" id="TIGR00229">
    <property type="entry name" value="sensory_box"/>
    <property type="match status" value="1"/>
</dbReference>
<sequence length="653" mass="72465">MIKLGHLKSFMVCFAPLSAVFLLVVSLLAWEGSLVREKVISDDQRYALEKSISVLRERIDIVVSDLLILSESQQVDAVISGTANLHQLADEFAIFSLRRGIYDQIRFLDLEGKEVVRVNYGSGIPFAVPQRELQDKSDRPYFRLAENAPRGTIYISGVDLNEEFGQIEKPIKPVIRLSAPVFDKFGERHGVVVLNMRAAPIFADVVQALQLDDAEPFVLDDDGGWILGGEEGENWSEDLTGKAIKIGDRLPQAWESMQLGLQSFRVDSGFYSVQRLDVSDLLLARNSLRSLSVIYGSDEEKSSRLNLYVGARLPVDVLDKLLWPERGTLIIVSLAFLFLIAIGSAAYAWTRQNQIVASFDARLSEQVLRASKNSVVVADQEGTILKVNPGFTAMTGYLPNEAVGKPLSFLRAQRENAEALDEILMSARANGIWEGEVRNRRKGGDFFYSNVVISAITDPTTSEVNFVEMGLDISRHMENAQELWRQANHDALTGLPNRLLFEDRLEVACGHAENEGHSVALLYIDLDGFKPVNDRYGHEIGDQVLRKVGERIKNTIRQGDTVARLGGDEFAVIADDVKGRDEAEWVAQKIAASVQRPIEIDALSITVGASIGLAIFPQDCKETVALLGLADEKMYQQKRVRKSKSSDLVSASR</sequence>
<evidence type="ECO:0000259" key="9">
    <source>
        <dbReference type="PROSITE" id="PS50112"/>
    </source>
</evidence>
<dbReference type="EC" id="2.7.7.65" evidence="11"/>
<evidence type="ECO:0000256" key="7">
    <source>
        <dbReference type="ARBA" id="ARBA00023012"/>
    </source>
</evidence>
<dbReference type="Proteomes" id="UP001529180">
    <property type="component" value="Unassembled WGS sequence"/>
</dbReference>
<evidence type="ECO:0000256" key="3">
    <source>
        <dbReference type="ARBA" id="ARBA00022679"/>
    </source>
</evidence>
<dbReference type="RefSeq" id="WP_114102233.1">
    <property type="nucleotide sequence ID" value="NZ_JARSBO010000004.1"/>
</dbReference>
<dbReference type="InterPro" id="IPR000014">
    <property type="entry name" value="PAS"/>
</dbReference>
<keyword evidence="11" id="KW-0548">Nucleotidyltransferase</keyword>
<evidence type="ECO:0000256" key="4">
    <source>
        <dbReference type="ARBA" id="ARBA00022741"/>
    </source>
</evidence>
<keyword evidence="3 11" id="KW-0808">Transferase</keyword>
<gene>
    <name evidence="11" type="ORF">P7680_08520</name>
</gene>
<feature type="domain" description="PAS" evidence="9">
    <location>
        <begin position="360"/>
        <end position="431"/>
    </location>
</feature>
<dbReference type="InterPro" id="IPR052163">
    <property type="entry name" value="DGC-Regulatory_Protein"/>
</dbReference>
<keyword evidence="8" id="KW-0812">Transmembrane</keyword>
<dbReference type="InterPro" id="IPR029787">
    <property type="entry name" value="Nucleotide_cyclase"/>
</dbReference>
<dbReference type="InterPro" id="IPR043128">
    <property type="entry name" value="Rev_trsase/Diguanyl_cyclase"/>
</dbReference>
<keyword evidence="4" id="KW-0547">Nucleotide-binding</keyword>
<evidence type="ECO:0000256" key="6">
    <source>
        <dbReference type="ARBA" id="ARBA00022840"/>
    </source>
</evidence>
<dbReference type="PROSITE" id="PS50887">
    <property type="entry name" value="GGDEF"/>
    <property type="match status" value="1"/>
</dbReference>
<dbReference type="InterPro" id="IPR029151">
    <property type="entry name" value="Sensor-like_sf"/>
</dbReference>
<accession>A0ABT6GAG2</accession>
<dbReference type="PANTHER" id="PTHR46663">
    <property type="entry name" value="DIGUANYLATE CYCLASE DGCT-RELATED"/>
    <property type="match status" value="1"/>
</dbReference>
<dbReference type="Gene3D" id="3.30.450.20">
    <property type="entry name" value="PAS domain"/>
    <property type="match status" value="2"/>
</dbReference>
<evidence type="ECO:0000256" key="8">
    <source>
        <dbReference type="SAM" id="Phobius"/>
    </source>
</evidence>
<comment type="subcellular location">
    <subcellularLocation>
        <location evidence="1">Membrane</location>
    </subcellularLocation>
</comment>
<keyword evidence="8" id="KW-1133">Transmembrane helix</keyword>
<dbReference type="SMART" id="SM00267">
    <property type="entry name" value="GGDEF"/>
    <property type="match status" value="1"/>
</dbReference>
<dbReference type="SUPFAM" id="SSF55073">
    <property type="entry name" value="Nucleotide cyclase"/>
    <property type="match status" value="1"/>
</dbReference>
<dbReference type="Gene3D" id="3.30.70.270">
    <property type="match status" value="1"/>
</dbReference>
<dbReference type="CDD" id="cd00130">
    <property type="entry name" value="PAS"/>
    <property type="match status" value="1"/>
</dbReference>
<feature type="domain" description="GGDEF" evidence="10">
    <location>
        <begin position="517"/>
        <end position="652"/>
    </location>
</feature>
<keyword evidence="8" id="KW-0472">Membrane</keyword>
<protein>
    <submittedName>
        <fullName evidence="11">Diguanylate cyclase</fullName>
        <ecNumber evidence="11">2.7.7.65</ecNumber>
    </submittedName>
</protein>
<dbReference type="SMART" id="SM00091">
    <property type="entry name" value="PAS"/>
    <property type="match status" value="1"/>
</dbReference>
<dbReference type="InterPro" id="IPR000160">
    <property type="entry name" value="GGDEF_dom"/>
</dbReference>
<evidence type="ECO:0000256" key="2">
    <source>
        <dbReference type="ARBA" id="ARBA00022553"/>
    </source>
</evidence>
<evidence type="ECO:0000313" key="11">
    <source>
        <dbReference type="EMBL" id="MDG4719041.1"/>
    </source>
</evidence>
<dbReference type="SUPFAM" id="SSF103190">
    <property type="entry name" value="Sensory domain-like"/>
    <property type="match status" value="1"/>
</dbReference>
<keyword evidence="5" id="KW-0418">Kinase</keyword>
<dbReference type="GO" id="GO:0052621">
    <property type="term" value="F:diguanylate cyclase activity"/>
    <property type="evidence" value="ECO:0007669"/>
    <property type="project" value="UniProtKB-EC"/>
</dbReference>
<dbReference type="Pfam" id="PF13426">
    <property type="entry name" value="PAS_9"/>
    <property type="match status" value="1"/>
</dbReference>
<feature type="transmembrane region" description="Helical" evidence="8">
    <location>
        <begin position="329"/>
        <end position="349"/>
    </location>
</feature>
<dbReference type="InterPro" id="IPR035965">
    <property type="entry name" value="PAS-like_dom_sf"/>
</dbReference>
<dbReference type="InterPro" id="IPR048760">
    <property type="entry name" value="VP0354-like_sensor_dom"/>
</dbReference>
<proteinExistence type="predicted"/>
<organism evidence="11 12">
    <name type="scientific">Thalassospira aquimaris</name>
    <dbReference type="NCBI Taxonomy" id="3037796"/>
    <lineage>
        <taxon>Bacteria</taxon>
        <taxon>Pseudomonadati</taxon>
        <taxon>Pseudomonadota</taxon>
        <taxon>Alphaproteobacteria</taxon>
        <taxon>Rhodospirillales</taxon>
        <taxon>Thalassospiraceae</taxon>
        <taxon>Thalassospira</taxon>
    </lineage>
</organism>
<dbReference type="NCBIfam" id="TIGR00254">
    <property type="entry name" value="GGDEF"/>
    <property type="match status" value="1"/>
</dbReference>
<dbReference type="Pfam" id="PF00990">
    <property type="entry name" value="GGDEF"/>
    <property type="match status" value="1"/>
</dbReference>
<evidence type="ECO:0000313" key="12">
    <source>
        <dbReference type="Proteomes" id="UP001529180"/>
    </source>
</evidence>
<dbReference type="EMBL" id="JARSBO010000004">
    <property type="protein sequence ID" value="MDG4719041.1"/>
    <property type="molecule type" value="Genomic_DNA"/>
</dbReference>
<dbReference type="Pfam" id="PF21623">
    <property type="entry name" value="HK_sensor_dom_bact"/>
    <property type="match status" value="1"/>
</dbReference>
<dbReference type="PROSITE" id="PS50112">
    <property type="entry name" value="PAS"/>
    <property type="match status" value="1"/>
</dbReference>
<reference evidence="11 12" key="1">
    <citation type="submission" date="2023-03" db="EMBL/GenBank/DDBJ databases">
        <title>Strain FZY0004 represents a novel species in the genus Thalassospira isolated from seawater.</title>
        <authorList>
            <person name="Fu Z.-Y."/>
        </authorList>
    </citation>
    <scope>NUCLEOTIDE SEQUENCE [LARGE SCALE GENOMIC DNA]</scope>
    <source>
        <strain evidence="11 12">FZY0004</strain>
    </source>
</reference>